<evidence type="ECO:0000256" key="3">
    <source>
        <dbReference type="ARBA" id="ARBA00023163"/>
    </source>
</evidence>
<dbReference type="STRING" id="1190417.SAMN05660690_3178"/>
<accession>A0A1G6R0C5</accession>
<feature type="compositionally biased region" description="Polar residues" evidence="4">
    <location>
        <begin position="232"/>
        <end position="242"/>
    </location>
</feature>
<evidence type="ECO:0000256" key="2">
    <source>
        <dbReference type="ARBA" id="ARBA00023125"/>
    </source>
</evidence>
<feature type="domain" description="HTH hxlR-type" evidence="5">
    <location>
        <begin position="9"/>
        <end position="104"/>
    </location>
</feature>
<evidence type="ECO:0000256" key="4">
    <source>
        <dbReference type="SAM" id="MobiDB-lite"/>
    </source>
</evidence>
<dbReference type="InterPro" id="IPR002577">
    <property type="entry name" value="HTH_HxlR"/>
</dbReference>
<protein>
    <submittedName>
        <fullName evidence="6">Transcriptional regulator, HxlR family</fullName>
    </submittedName>
</protein>
<keyword evidence="7" id="KW-1185">Reference proteome</keyword>
<dbReference type="InterPro" id="IPR001845">
    <property type="entry name" value="HTH_ArsR_DNA-bd_dom"/>
</dbReference>
<dbReference type="GO" id="GO:0003700">
    <property type="term" value="F:DNA-binding transcription factor activity"/>
    <property type="evidence" value="ECO:0007669"/>
    <property type="project" value="InterPro"/>
</dbReference>
<keyword evidence="3" id="KW-0804">Transcription</keyword>
<dbReference type="AlphaFoldDB" id="A0A1G6R0C5"/>
<dbReference type="InterPro" id="IPR036527">
    <property type="entry name" value="SCP2_sterol-bd_dom_sf"/>
</dbReference>
<feature type="region of interest" description="Disordered" evidence="4">
    <location>
        <begin position="223"/>
        <end position="242"/>
    </location>
</feature>
<dbReference type="SUPFAM" id="SSF55718">
    <property type="entry name" value="SCP-like"/>
    <property type="match status" value="1"/>
</dbReference>
<reference evidence="7" key="1">
    <citation type="submission" date="2016-10" db="EMBL/GenBank/DDBJ databases">
        <authorList>
            <person name="Varghese N."/>
            <person name="Submissions S."/>
        </authorList>
    </citation>
    <scope>NUCLEOTIDE SEQUENCE [LARGE SCALE GENOMIC DNA]</scope>
    <source>
        <strain evidence="7">DSM 45421</strain>
    </source>
</reference>
<name>A0A1G6R0C5_9ACTN</name>
<dbReference type="InterPro" id="IPR036390">
    <property type="entry name" value="WH_DNA-bd_sf"/>
</dbReference>
<dbReference type="InterPro" id="IPR036388">
    <property type="entry name" value="WH-like_DNA-bd_sf"/>
</dbReference>
<dbReference type="PANTHER" id="PTHR33204">
    <property type="entry name" value="TRANSCRIPTIONAL REGULATOR, MARR FAMILY"/>
    <property type="match status" value="1"/>
</dbReference>
<dbReference type="Proteomes" id="UP000199416">
    <property type="component" value="Unassembled WGS sequence"/>
</dbReference>
<dbReference type="InterPro" id="IPR011991">
    <property type="entry name" value="ArsR-like_HTH"/>
</dbReference>
<gene>
    <name evidence="6" type="ORF">SAMN05660690_3178</name>
</gene>
<evidence type="ECO:0000313" key="7">
    <source>
        <dbReference type="Proteomes" id="UP000199416"/>
    </source>
</evidence>
<dbReference type="PROSITE" id="PS51118">
    <property type="entry name" value="HTH_HXLR"/>
    <property type="match status" value="1"/>
</dbReference>
<evidence type="ECO:0000313" key="6">
    <source>
        <dbReference type="EMBL" id="SDC98062.1"/>
    </source>
</evidence>
<dbReference type="PANTHER" id="PTHR33204:SF18">
    <property type="entry name" value="TRANSCRIPTIONAL REGULATORY PROTEIN"/>
    <property type="match status" value="1"/>
</dbReference>
<dbReference type="RefSeq" id="WP_217637218.1">
    <property type="nucleotide sequence ID" value="NZ_FMZF01000004.1"/>
</dbReference>
<keyword evidence="2" id="KW-0238">DNA-binding</keyword>
<dbReference type="Gene3D" id="1.10.10.10">
    <property type="entry name" value="Winged helix-like DNA-binding domain superfamily/Winged helix DNA-binding domain"/>
    <property type="match status" value="1"/>
</dbReference>
<organism evidence="6 7">
    <name type="scientific">Geodermatophilus telluris</name>
    <dbReference type="NCBI Taxonomy" id="1190417"/>
    <lineage>
        <taxon>Bacteria</taxon>
        <taxon>Bacillati</taxon>
        <taxon>Actinomycetota</taxon>
        <taxon>Actinomycetes</taxon>
        <taxon>Geodermatophilales</taxon>
        <taxon>Geodermatophilaceae</taxon>
        <taxon>Geodermatophilus</taxon>
    </lineage>
</organism>
<dbReference type="GO" id="GO:0003677">
    <property type="term" value="F:DNA binding"/>
    <property type="evidence" value="ECO:0007669"/>
    <property type="project" value="UniProtKB-KW"/>
</dbReference>
<evidence type="ECO:0000256" key="1">
    <source>
        <dbReference type="ARBA" id="ARBA00023015"/>
    </source>
</evidence>
<evidence type="ECO:0000259" key="5">
    <source>
        <dbReference type="PROSITE" id="PS51118"/>
    </source>
</evidence>
<keyword evidence="1" id="KW-0805">Transcription regulation</keyword>
<dbReference type="EMBL" id="FMZF01000004">
    <property type="protein sequence ID" value="SDC98062.1"/>
    <property type="molecule type" value="Genomic_DNA"/>
</dbReference>
<dbReference type="SMART" id="SM00418">
    <property type="entry name" value="HTH_ARSR"/>
    <property type="match status" value="1"/>
</dbReference>
<proteinExistence type="predicted"/>
<sequence>MPTTYGQFCPIAKAMEVLDERWMMLVLRELLLGSRHFNEVRRGVPRMSPTLLSKRLQTLVRAGVVQRHCEGRQVTYHLTPAGQELMPILEAIGRWGLRWMQELHDDDLDPYYLLWDIRRSLDLEAVPDTTTVLSFSFSDVDPPVRHWWMVIRRQGVDICDFDQGHDVWAHVRTTLRTLTLLWRGDSSWSETLRSGDVVIDGQPAARRTVPRWLGRSFLADTPRPVPQDLEQVPTSLRTPRLP</sequence>
<dbReference type="SUPFAM" id="SSF46785">
    <property type="entry name" value="Winged helix' DNA-binding domain"/>
    <property type="match status" value="1"/>
</dbReference>
<dbReference type="Pfam" id="PF01638">
    <property type="entry name" value="HxlR"/>
    <property type="match status" value="1"/>
</dbReference>
<dbReference type="CDD" id="cd00090">
    <property type="entry name" value="HTH_ARSR"/>
    <property type="match status" value="1"/>
</dbReference>